<evidence type="ECO:0000256" key="3">
    <source>
        <dbReference type="PROSITE-ProRule" id="PRU00335"/>
    </source>
</evidence>
<dbReference type="Pfam" id="PF21303">
    <property type="entry name" value="TetR_C_39"/>
    <property type="match status" value="1"/>
</dbReference>
<evidence type="ECO:0000313" key="6">
    <source>
        <dbReference type="Proteomes" id="UP001065593"/>
    </source>
</evidence>
<protein>
    <submittedName>
        <fullName evidence="5">TetR family transcriptional regulator</fullName>
    </submittedName>
</protein>
<dbReference type="InterPro" id="IPR049149">
    <property type="entry name" value="TetR/AcrR_C"/>
</dbReference>
<dbReference type="InterPro" id="IPR009057">
    <property type="entry name" value="Homeodomain-like_sf"/>
</dbReference>
<dbReference type="EMBL" id="BRZA01000001">
    <property type="protein sequence ID" value="GLC87687.1"/>
    <property type="molecule type" value="Genomic_DNA"/>
</dbReference>
<dbReference type="InterPro" id="IPR001647">
    <property type="entry name" value="HTH_TetR"/>
</dbReference>
<comment type="caution">
    <text evidence="5">The sequence shown here is derived from an EMBL/GenBank/DDBJ whole genome shotgun (WGS) entry which is preliminary data.</text>
</comment>
<dbReference type="PROSITE" id="PS50977">
    <property type="entry name" value="HTH_TETR_2"/>
    <property type="match status" value="1"/>
</dbReference>
<sequence>MRTVKEHEERRNEILDTAERLFLTKGYTKATINDILQEIGIAKGTFYHYFKSKEEVMDAIIMRIVQQDVAIAQNIAANPDIPAIEKIQQILMAQAPKAGERKEQWIEQFHQPNNAEMHQKGLVQAIIHLTPILTEVIQQGIEEGIFETAYPQETVEFLIASSQIIFDEGLFQWQPQETLQKAQAFISMMEKVLGAKKDSFAYLLQLLVKGQ</sequence>
<evidence type="ECO:0000313" key="5">
    <source>
        <dbReference type="EMBL" id="GLC87687.1"/>
    </source>
</evidence>
<name>A0ABQ5NH56_9BACI</name>
<dbReference type="InterPro" id="IPR036271">
    <property type="entry name" value="Tet_transcr_reg_TetR-rel_C_sf"/>
</dbReference>
<dbReference type="Proteomes" id="UP001065593">
    <property type="component" value="Unassembled WGS sequence"/>
</dbReference>
<evidence type="ECO:0000256" key="1">
    <source>
        <dbReference type="ARBA" id="ARBA00022491"/>
    </source>
</evidence>
<feature type="domain" description="HTH tetR-type" evidence="4">
    <location>
        <begin position="8"/>
        <end position="68"/>
    </location>
</feature>
<evidence type="ECO:0000256" key="2">
    <source>
        <dbReference type="ARBA" id="ARBA00023125"/>
    </source>
</evidence>
<dbReference type="PRINTS" id="PR00455">
    <property type="entry name" value="HTHTETR"/>
</dbReference>
<evidence type="ECO:0000259" key="4">
    <source>
        <dbReference type="PROSITE" id="PS50977"/>
    </source>
</evidence>
<dbReference type="Pfam" id="PF00440">
    <property type="entry name" value="TetR_N"/>
    <property type="match status" value="1"/>
</dbReference>
<organism evidence="5 6">
    <name type="scientific">Lysinibacillus piscis</name>
    <dbReference type="NCBI Taxonomy" id="2518931"/>
    <lineage>
        <taxon>Bacteria</taxon>
        <taxon>Bacillati</taxon>
        <taxon>Bacillota</taxon>
        <taxon>Bacilli</taxon>
        <taxon>Bacillales</taxon>
        <taxon>Bacillaceae</taxon>
        <taxon>Lysinibacillus</taxon>
    </lineage>
</organism>
<dbReference type="PANTHER" id="PTHR43479">
    <property type="entry name" value="ACREF/ENVCD OPERON REPRESSOR-RELATED"/>
    <property type="match status" value="1"/>
</dbReference>
<keyword evidence="1" id="KW-0678">Repressor</keyword>
<feature type="DNA-binding region" description="H-T-H motif" evidence="3">
    <location>
        <begin position="31"/>
        <end position="50"/>
    </location>
</feature>
<keyword evidence="2 3" id="KW-0238">DNA-binding</keyword>
<dbReference type="SUPFAM" id="SSF46689">
    <property type="entry name" value="Homeodomain-like"/>
    <property type="match status" value="1"/>
</dbReference>
<proteinExistence type="predicted"/>
<dbReference type="InterPro" id="IPR050624">
    <property type="entry name" value="HTH-type_Tx_Regulator"/>
</dbReference>
<accession>A0ABQ5NH56</accession>
<gene>
    <name evidence="5" type="ORF">LYSBPC_08140</name>
</gene>
<dbReference type="PROSITE" id="PS01081">
    <property type="entry name" value="HTH_TETR_1"/>
    <property type="match status" value="1"/>
</dbReference>
<dbReference type="InterPro" id="IPR023772">
    <property type="entry name" value="DNA-bd_HTH_TetR-type_CS"/>
</dbReference>
<dbReference type="Gene3D" id="1.10.357.10">
    <property type="entry name" value="Tetracycline Repressor, domain 2"/>
    <property type="match status" value="1"/>
</dbReference>
<dbReference type="SUPFAM" id="SSF48498">
    <property type="entry name" value="Tetracyclin repressor-like, C-terminal domain"/>
    <property type="match status" value="1"/>
</dbReference>
<dbReference type="PANTHER" id="PTHR43479:SF11">
    <property type="entry name" value="ACREF_ENVCD OPERON REPRESSOR-RELATED"/>
    <property type="match status" value="1"/>
</dbReference>
<keyword evidence="6" id="KW-1185">Reference proteome</keyword>
<dbReference type="RefSeq" id="WP_264987405.1">
    <property type="nucleotide sequence ID" value="NZ_BRZA01000001.1"/>
</dbReference>
<reference evidence="5" key="1">
    <citation type="submission" date="2022-08" db="EMBL/GenBank/DDBJ databases">
        <title>Draft genome sequence of Lysinibacillus sp. strain KH24.</title>
        <authorList>
            <person name="Kanbe H."/>
            <person name="Itoh H."/>
        </authorList>
    </citation>
    <scope>NUCLEOTIDE SEQUENCE</scope>
    <source>
        <strain evidence="5">KH24</strain>
    </source>
</reference>